<dbReference type="Proteomes" id="UP000004095">
    <property type="component" value="Unassembled WGS sequence"/>
</dbReference>
<keyword evidence="2" id="KW-1185">Reference proteome</keyword>
<gene>
    <name evidence="1" type="ORF">M23134_01110</name>
</gene>
<accession>A1ZFL2</accession>
<evidence type="ECO:0000313" key="2">
    <source>
        <dbReference type="Proteomes" id="UP000004095"/>
    </source>
</evidence>
<sequence length="80" mass="9509">MTKKELAQSFTPNQPPFTNRFDKVDKELLKVVCEHISEEDWEQLDDRTIELLGKHLLNEEDKKSLDFDIDIFLNQMNKSK</sequence>
<organism evidence="1 2">
    <name type="scientific">Microscilla marina ATCC 23134</name>
    <dbReference type="NCBI Taxonomy" id="313606"/>
    <lineage>
        <taxon>Bacteria</taxon>
        <taxon>Pseudomonadati</taxon>
        <taxon>Bacteroidota</taxon>
        <taxon>Cytophagia</taxon>
        <taxon>Cytophagales</taxon>
        <taxon>Microscillaceae</taxon>
        <taxon>Microscilla</taxon>
    </lineage>
</organism>
<reference evidence="1 2" key="1">
    <citation type="submission" date="2007-01" db="EMBL/GenBank/DDBJ databases">
        <authorList>
            <person name="Haygood M."/>
            <person name="Podell S."/>
            <person name="Anderson C."/>
            <person name="Hopkinson B."/>
            <person name="Roe K."/>
            <person name="Barbeau K."/>
            <person name="Gaasterland T."/>
            <person name="Ferriera S."/>
            <person name="Johnson J."/>
            <person name="Kravitz S."/>
            <person name="Beeson K."/>
            <person name="Sutton G."/>
            <person name="Rogers Y.-H."/>
            <person name="Friedman R."/>
            <person name="Frazier M."/>
            <person name="Venter J.C."/>
        </authorList>
    </citation>
    <scope>NUCLEOTIDE SEQUENCE [LARGE SCALE GENOMIC DNA]</scope>
    <source>
        <strain evidence="1 2">ATCC 23134</strain>
    </source>
</reference>
<dbReference type="EMBL" id="AAWS01000005">
    <property type="protein sequence ID" value="EAY30786.1"/>
    <property type="molecule type" value="Genomic_DNA"/>
</dbReference>
<dbReference type="RefSeq" id="WP_002694489.1">
    <property type="nucleotide sequence ID" value="NZ_AAWS01000005.1"/>
</dbReference>
<comment type="caution">
    <text evidence="1">The sequence shown here is derived from an EMBL/GenBank/DDBJ whole genome shotgun (WGS) entry which is preliminary data.</text>
</comment>
<evidence type="ECO:0000313" key="1">
    <source>
        <dbReference type="EMBL" id="EAY30786.1"/>
    </source>
</evidence>
<name>A1ZFL2_MICM2</name>
<dbReference type="AlphaFoldDB" id="A1ZFL2"/>
<proteinExistence type="predicted"/>
<protein>
    <submittedName>
        <fullName evidence="1">Uncharacterized protein</fullName>
    </submittedName>
</protein>